<proteinExistence type="predicted"/>
<feature type="domain" description="Phosphatidylinositol transfer protein N-terminal" evidence="1">
    <location>
        <begin position="1"/>
        <end position="258"/>
    </location>
</feature>
<dbReference type="PANTHER" id="PTHR10658:SF11">
    <property type="entry name" value="VIBRATOR, ISOFORM B"/>
    <property type="match status" value="1"/>
</dbReference>
<dbReference type="Pfam" id="PF02121">
    <property type="entry name" value="IP_trans"/>
    <property type="match status" value="1"/>
</dbReference>
<dbReference type="InterPro" id="IPR023393">
    <property type="entry name" value="START-like_dom_sf"/>
</dbReference>
<protein>
    <submittedName>
        <fullName evidence="2">Phosphatidylinositol transfer protein</fullName>
    </submittedName>
</protein>
<dbReference type="GO" id="GO:0005737">
    <property type="term" value="C:cytoplasm"/>
    <property type="evidence" value="ECO:0007669"/>
    <property type="project" value="TreeGrafter"/>
</dbReference>
<accession>A0A5K3ELP3</accession>
<reference evidence="2" key="1">
    <citation type="submission" date="2019-11" db="UniProtKB">
        <authorList>
            <consortium name="WormBaseParasite"/>
        </authorList>
    </citation>
    <scope>IDENTIFICATION</scope>
</reference>
<dbReference type="InterPro" id="IPR055261">
    <property type="entry name" value="PI_transfer_N"/>
</dbReference>
<name>A0A5K3ELP3_MESCO</name>
<dbReference type="WBParaSite" id="MCU_001442-RA">
    <property type="protein sequence ID" value="MCU_001442-RA"/>
    <property type="gene ID" value="MCU_001442"/>
</dbReference>
<dbReference type="AlphaFoldDB" id="A0A5K3ELP3"/>
<evidence type="ECO:0000313" key="2">
    <source>
        <dbReference type="WBParaSite" id="MCU_001442-RA"/>
    </source>
</evidence>
<dbReference type="FunFam" id="3.30.530.20:FF:000028">
    <property type="entry name" value="Phosphatidylinositol transfer protein 5"/>
    <property type="match status" value="1"/>
</dbReference>
<dbReference type="GO" id="GO:0031210">
    <property type="term" value="F:phosphatidylcholine binding"/>
    <property type="evidence" value="ECO:0007669"/>
    <property type="project" value="TreeGrafter"/>
</dbReference>
<dbReference type="GO" id="GO:0008525">
    <property type="term" value="F:phosphatidylcholine transporter activity"/>
    <property type="evidence" value="ECO:0007669"/>
    <property type="project" value="TreeGrafter"/>
</dbReference>
<sequence length="277" mass="31727">MIIKEFRVILPMTVEEYQVAQLWTVIEASKNETGGGEGVEILVNEPFSAGTEYAPKVALPGGDAHTSGQYTLKIYHLASKVPGFISALAPANSLNVKEEAWNAFPYCRTVITNGYMKDSFFLKVESMHVQDKIDIENIHELSPENLAKREVIYIDIASDPDRGYKAEWDPKLFQSKTTGRGPLSKQRWWENTDMPVMCAYKLVTCEFQWWGLQTVVENYIARLEQRIFHTFHRQLFCSIDSWHGLSMDDIRRLEAQTKLELDKQRKEGKVQGTIETS</sequence>
<dbReference type="PRINTS" id="PR00391">
    <property type="entry name" value="PITRANSFER"/>
</dbReference>
<dbReference type="SUPFAM" id="SSF55961">
    <property type="entry name" value="Bet v1-like"/>
    <property type="match status" value="1"/>
</dbReference>
<dbReference type="InterPro" id="IPR001666">
    <property type="entry name" value="PI_transfer"/>
</dbReference>
<organism evidence="2">
    <name type="scientific">Mesocestoides corti</name>
    <name type="common">Flatworm</name>
    <dbReference type="NCBI Taxonomy" id="53468"/>
    <lineage>
        <taxon>Eukaryota</taxon>
        <taxon>Metazoa</taxon>
        <taxon>Spiralia</taxon>
        <taxon>Lophotrochozoa</taxon>
        <taxon>Platyhelminthes</taxon>
        <taxon>Cestoda</taxon>
        <taxon>Eucestoda</taxon>
        <taxon>Cyclophyllidea</taxon>
        <taxon>Mesocestoididae</taxon>
        <taxon>Mesocestoides</taxon>
    </lineage>
</organism>
<dbReference type="PANTHER" id="PTHR10658">
    <property type="entry name" value="PHOSPHATIDYLINOSITOL TRANSFER PROTEIN"/>
    <property type="match status" value="1"/>
</dbReference>
<dbReference type="Gene3D" id="3.30.530.20">
    <property type="match status" value="1"/>
</dbReference>
<dbReference type="GO" id="GO:0035091">
    <property type="term" value="F:phosphatidylinositol binding"/>
    <property type="evidence" value="ECO:0007669"/>
    <property type="project" value="TreeGrafter"/>
</dbReference>
<dbReference type="GO" id="GO:0008526">
    <property type="term" value="F:phosphatidylinositol transfer activity"/>
    <property type="evidence" value="ECO:0007669"/>
    <property type="project" value="TreeGrafter"/>
</dbReference>
<evidence type="ECO:0000259" key="1">
    <source>
        <dbReference type="Pfam" id="PF02121"/>
    </source>
</evidence>
<dbReference type="GO" id="GO:0071944">
    <property type="term" value="C:cell periphery"/>
    <property type="evidence" value="ECO:0007669"/>
    <property type="project" value="UniProtKB-ARBA"/>
</dbReference>